<evidence type="ECO:0000256" key="1">
    <source>
        <dbReference type="ARBA" id="ARBA00022630"/>
    </source>
</evidence>
<dbReference type="AlphaFoldDB" id="D3LUU7"/>
<accession>D3LUU7</accession>
<feature type="domain" description="NADPH-dependent FMN reductase-like" evidence="3">
    <location>
        <begin position="1"/>
        <end position="134"/>
    </location>
</feature>
<dbReference type="Pfam" id="PF03358">
    <property type="entry name" value="FMN_red"/>
    <property type="match status" value="1"/>
</dbReference>
<dbReference type="PANTHER" id="PTHR43278:SF4">
    <property type="entry name" value="NAD(P)H-DEPENDENT FMN-CONTAINING OXIDOREDUCTASE YWQN-RELATED"/>
    <property type="match status" value="1"/>
</dbReference>
<evidence type="ECO:0000313" key="5">
    <source>
        <dbReference type="EMBL" id="EGL39789.1"/>
    </source>
</evidence>
<dbReference type="InterPro" id="IPR005025">
    <property type="entry name" value="FMN_Rdtase-like_dom"/>
</dbReference>
<evidence type="ECO:0000259" key="3">
    <source>
        <dbReference type="Pfam" id="PF03358"/>
    </source>
</evidence>
<evidence type="ECO:0000256" key="2">
    <source>
        <dbReference type="ARBA" id="ARBA00022643"/>
    </source>
</evidence>
<dbReference type="Proteomes" id="UP000003242">
    <property type="component" value="Unassembled WGS sequence"/>
</dbReference>
<dbReference type="STRING" id="699218.HMPREF0889_1645"/>
<keyword evidence="1" id="KW-0285">Flavoprotein</keyword>
<dbReference type="OrthoDB" id="9790975at2"/>
<keyword evidence="2" id="KW-0288">FMN</keyword>
<protein>
    <submittedName>
        <fullName evidence="4">Flavin reductase</fullName>
        <ecNumber evidence="4">1.7.-.-</ecNumber>
    </submittedName>
</protein>
<gene>
    <name evidence="4" type="ORF">HMPREF0889_1645</name>
    <name evidence="5" type="ORF">HMPREF1039_1002</name>
</gene>
<comment type="caution">
    <text evidence="4">The sequence shown here is derived from an EMBL/GenBank/DDBJ whole genome shotgun (WGS) entry which is preliminary data.</text>
</comment>
<dbReference type="Proteomes" id="UP000004018">
    <property type="component" value="Unassembled WGS sequence"/>
</dbReference>
<evidence type="ECO:0000313" key="4">
    <source>
        <dbReference type="EMBL" id="EFD94096.1"/>
    </source>
</evidence>
<dbReference type="EC" id="1.7.-.-" evidence="4"/>
<dbReference type="PANTHER" id="PTHR43278">
    <property type="entry name" value="NAD(P)H-DEPENDENT FMN-CONTAINING OXIDOREDUCTASE YWQN-RELATED"/>
    <property type="match status" value="1"/>
</dbReference>
<keyword evidence="4" id="KW-0560">Oxidoreductase</keyword>
<dbReference type="RefSeq" id="WP_007391394.1">
    <property type="nucleotide sequence ID" value="NZ_ADGP01000019.1"/>
</dbReference>
<reference evidence="5 7" key="3">
    <citation type="submission" date="2011-04" db="EMBL/GenBank/DDBJ databases">
        <authorList>
            <person name="Harkins D.M."/>
            <person name="Madupu R."/>
            <person name="Durkin A.S."/>
            <person name="Torralba M."/>
            <person name="Methe B."/>
            <person name="Sutton G.G."/>
            <person name="Nelson K.E."/>
        </authorList>
    </citation>
    <scope>NUCLEOTIDE SEQUENCE [LARGE SCALE GENOMIC DNA]</scope>
    <source>
        <strain evidence="5 7">UPII 199-6</strain>
    </source>
</reference>
<dbReference type="GO" id="GO:0016491">
    <property type="term" value="F:oxidoreductase activity"/>
    <property type="evidence" value="ECO:0007669"/>
    <property type="project" value="UniProtKB-KW"/>
</dbReference>
<evidence type="ECO:0000313" key="7">
    <source>
        <dbReference type="Proteomes" id="UP000004018"/>
    </source>
</evidence>
<dbReference type="eggNOG" id="COG0431">
    <property type="taxonomic scope" value="Bacteria"/>
</dbReference>
<dbReference type="InterPro" id="IPR051796">
    <property type="entry name" value="ISF_SsuE-like"/>
</dbReference>
<organism evidence="4 6">
    <name type="scientific">Megasphaera lornae</name>
    <dbReference type="NCBI Taxonomy" id="1000568"/>
    <lineage>
        <taxon>Bacteria</taxon>
        <taxon>Bacillati</taxon>
        <taxon>Bacillota</taxon>
        <taxon>Negativicutes</taxon>
        <taxon>Veillonellales</taxon>
        <taxon>Veillonellaceae</taxon>
        <taxon>Megasphaera</taxon>
    </lineage>
</organism>
<sequence>MKVILLNGSRRAEGCTYTALSCLAATLNEAHIQTEILHAEPEASCLTAAAEKIKACDGLVLGSPVYWASPTGEIIHFLDHLCPLVGTSLHHKVGAAVVSARRAGTTATLDVLTKYLSYHQMILVSSNYWPMVHGNTPEEVRQDAEGLQIMQVLGKNMAWVLSCLEAGKQAGIVPPPTPPKIMTNFIR</sequence>
<dbReference type="InterPro" id="IPR029039">
    <property type="entry name" value="Flavoprotein-like_sf"/>
</dbReference>
<reference evidence="4" key="2">
    <citation type="submission" date="2009-12" db="EMBL/GenBank/DDBJ databases">
        <authorList>
            <person name="Madupu R."/>
            <person name="Durkin A.S."/>
            <person name="Torralba M."/>
            <person name="Methe B."/>
            <person name="Sutton G.G."/>
            <person name="Strausberg R.L."/>
            <person name="Nelson K.E."/>
        </authorList>
    </citation>
    <scope>NUCLEOTIDE SEQUENCE</scope>
    <source>
        <strain evidence="4">28L</strain>
    </source>
</reference>
<keyword evidence="7" id="KW-1185">Reference proteome</keyword>
<dbReference type="EMBL" id="AFIJ01000033">
    <property type="protein sequence ID" value="EGL39789.1"/>
    <property type="molecule type" value="Genomic_DNA"/>
</dbReference>
<dbReference type="EMBL" id="ADGP01000019">
    <property type="protein sequence ID" value="EFD94096.1"/>
    <property type="molecule type" value="Genomic_DNA"/>
</dbReference>
<dbReference type="SUPFAM" id="SSF52218">
    <property type="entry name" value="Flavoproteins"/>
    <property type="match status" value="1"/>
</dbReference>
<name>D3LUU7_9FIRM</name>
<proteinExistence type="predicted"/>
<evidence type="ECO:0000313" key="6">
    <source>
        <dbReference type="Proteomes" id="UP000003242"/>
    </source>
</evidence>
<dbReference type="Gene3D" id="3.40.50.360">
    <property type="match status" value="1"/>
</dbReference>
<reference evidence="6" key="1">
    <citation type="submission" date="2009-12" db="EMBL/GenBank/DDBJ databases">
        <title>Sequence of Clostridiales genomosp. BVAB3 str. UPII9-5.</title>
        <authorList>
            <person name="Madupu R."/>
            <person name="Durkin A.S."/>
            <person name="Torralba M."/>
            <person name="Methe B."/>
            <person name="Sutton G.G."/>
            <person name="Strausberg R.L."/>
            <person name="Nelson K.E."/>
        </authorList>
    </citation>
    <scope>NUCLEOTIDE SEQUENCE [LARGE SCALE GENOMIC DNA]</scope>
    <source>
        <strain evidence="6">28L</strain>
    </source>
</reference>